<dbReference type="PROSITE" id="PS50880">
    <property type="entry name" value="TOPRIM"/>
    <property type="match status" value="1"/>
</dbReference>
<evidence type="ECO:0000256" key="7">
    <source>
        <dbReference type="ARBA" id="ARBA00023235"/>
    </source>
</evidence>
<dbReference type="InterPro" id="IPR003601">
    <property type="entry name" value="Topo_IA_2"/>
</dbReference>
<evidence type="ECO:0000256" key="5">
    <source>
        <dbReference type="ARBA" id="ARBA00023029"/>
    </source>
</evidence>
<comment type="catalytic activity">
    <reaction evidence="1 8">
        <text>ATP-independent breakage of single-stranded DNA, followed by passage and rejoining.</text>
        <dbReference type="EC" id="5.6.2.1"/>
    </reaction>
</comment>
<dbReference type="InterPro" id="IPR013824">
    <property type="entry name" value="Topo_IA_cen_sub1"/>
</dbReference>
<dbReference type="NCBIfam" id="TIGR01056">
    <property type="entry name" value="topB"/>
    <property type="match status" value="1"/>
</dbReference>
<feature type="site" description="Interaction with DNA" evidence="8">
    <location>
        <position position="168"/>
    </location>
</feature>
<evidence type="ECO:0000259" key="10">
    <source>
        <dbReference type="PROSITE" id="PS52039"/>
    </source>
</evidence>
<dbReference type="InterPro" id="IPR005738">
    <property type="entry name" value="TopoIII"/>
</dbReference>
<dbReference type="InterPro" id="IPR013825">
    <property type="entry name" value="Topo_IA_cen_sub2"/>
</dbReference>
<accession>S0FHK5</accession>
<organism evidence="11 12">
    <name type="scientific">Ruminiclostridium cellobioparum subsp. termitidis CT1112</name>
    <dbReference type="NCBI Taxonomy" id="1195236"/>
    <lineage>
        <taxon>Bacteria</taxon>
        <taxon>Bacillati</taxon>
        <taxon>Bacillota</taxon>
        <taxon>Clostridia</taxon>
        <taxon>Eubacteriales</taxon>
        <taxon>Oscillospiraceae</taxon>
        <taxon>Ruminiclostridium</taxon>
    </lineage>
</organism>
<dbReference type="SMART" id="SM00493">
    <property type="entry name" value="TOPRIM"/>
    <property type="match status" value="1"/>
</dbReference>
<dbReference type="Proteomes" id="UP000014155">
    <property type="component" value="Unassembled WGS sequence"/>
</dbReference>
<dbReference type="PANTHER" id="PTHR11390:SF21">
    <property type="entry name" value="DNA TOPOISOMERASE 3-ALPHA"/>
    <property type="match status" value="1"/>
</dbReference>
<dbReference type="InterPro" id="IPR003602">
    <property type="entry name" value="Topo_IA_DNA-bd_dom"/>
</dbReference>
<keyword evidence="7 8" id="KW-0413">Isomerase</keyword>
<sequence>MGKTLVLAEKPSVARDLAKVLGCNQNGNGCIMGSKYIVTWALGHLVTLADPEAYGNKYKAWNLEDLPMLPNKMELVVIKQTSKQFGAVKALMHREDVDELVIATDSGREGELVARWIILKAGFKKPIKRLWISSQTDKAIREGFANLKPAREYDNLFYSAQSRSEADWLVGLNVTRALTCKYNAQLSAGRVQTPTLAMIVAREEEIRKFVPKDYWTITAQFNGFTVQWQDRATNQTRTFSKEQADGIVRKITGQTGEIVEVRKDMKKELPPLAYDLTELQRDANRKYSYSAKQTLNIMQKLYETHKLVTYPRTDSRYITEDIVPTLAERLRSIAVGPYARPVQGILRNKLSVTKRFVDNSKVSDHHAIIPTEQYVNLSALSTEERNIYDLIVKRFIAVLSSPFEYEQTTVRLDLAGENFTARGKIVRAWGWKTVYEGFGKLEEDGEEEEDDQSLPEIQKGQKAKVLSPKAVNGKTKPPARYNEATLLSAMEHPGKFVDNKALKETLESTSGLGTPATRADIIEKLFNTFYIERRGKELHPTSKGIQLVGLVPEDLKSPELTAKWEQQLALISKGRVSSAAFVGDMKGYASKLVGAVIANSEQFRHDNVTREKCAECGKYLLEVNGKKGKMLVCPDRECGYRKTVTLVSNARCPQCHKKMEIRGEGDNKSFYCACGYREKLDAFKKRRGDQVDKREVARFMSQQDAAEPINSALADALAKWKK</sequence>
<dbReference type="CDD" id="cd00186">
    <property type="entry name" value="TOP1Ac"/>
    <property type="match status" value="1"/>
</dbReference>
<feature type="site" description="Interaction with DNA" evidence="8">
    <location>
        <position position="61"/>
    </location>
</feature>
<dbReference type="PANTHER" id="PTHR11390">
    <property type="entry name" value="PROKARYOTIC DNA TOPOISOMERASE"/>
    <property type="match status" value="1"/>
</dbReference>
<dbReference type="Gene3D" id="1.10.460.10">
    <property type="entry name" value="Topoisomerase I, domain 2"/>
    <property type="match status" value="1"/>
</dbReference>
<dbReference type="InterPro" id="IPR000380">
    <property type="entry name" value="Topo_IA"/>
</dbReference>
<feature type="domain" description="Topo IA-type catalytic" evidence="10">
    <location>
        <begin position="153"/>
        <end position="593"/>
    </location>
</feature>
<dbReference type="GO" id="GO:0000287">
    <property type="term" value="F:magnesium ion binding"/>
    <property type="evidence" value="ECO:0007669"/>
    <property type="project" value="UniProtKB-UniRule"/>
</dbReference>
<feature type="region of interest" description="Interaction with DNA" evidence="8">
    <location>
        <begin position="187"/>
        <end position="192"/>
    </location>
</feature>
<dbReference type="STRING" id="1195236.CTER_3314"/>
<dbReference type="EC" id="5.6.2.1" evidence="8"/>
<dbReference type="InterPro" id="IPR023406">
    <property type="entry name" value="Topo_IA_AS"/>
</dbReference>
<dbReference type="NCBIfam" id="NF005829">
    <property type="entry name" value="PRK07726.1"/>
    <property type="match status" value="1"/>
</dbReference>
<evidence type="ECO:0000313" key="12">
    <source>
        <dbReference type="Proteomes" id="UP000014155"/>
    </source>
</evidence>
<name>S0FHK5_RUMCE</name>
<dbReference type="InterPro" id="IPR034144">
    <property type="entry name" value="TOPRIM_TopoIII"/>
</dbReference>
<evidence type="ECO:0000259" key="9">
    <source>
        <dbReference type="PROSITE" id="PS50880"/>
    </source>
</evidence>
<dbReference type="PATRIC" id="fig|1195236.3.peg.3540"/>
<comment type="function">
    <text evidence="8">Releases the supercoiling and torsional tension of DNA, which is introduced during the DNA replication and transcription, by transiently cleaving and rejoining one strand of the DNA duplex. Introduces a single-strand break via transesterification at a target site in duplex DNA. The scissile phosphodiester is attacked by the catalytic tyrosine of the enzyme, resulting in the formation of a DNA-(5'-phosphotyrosyl)-enzyme intermediate and the expulsion of a 3'-OH DNA strand. The free DNA strand then undergoes passage around the unbroken strand, thus removing DNA supercoils. Finally, in the religation step, the DNA 3'-OH attacks the covalent intermediate to expel the active-site tyrosine and restore the DNA phosphodiester backbone.</text>
</comment>
<protein>
    <recommendedName>
        <fullName evidence="8">DNA topoisomerase 3</fullName>
        <ecNumber evidence="8">5.6.2.1</ecNumber>
    </recommendedName>
    <alternativeName>
        <fullName evidence="8">DNA topoisomerase III</fullName>
    </alternativeName>
</protein>
<dbReference type="Pfam" id="PF01751">
    <property type="entry name" value="Toprim"/>
    <property type="match status" value="1"/>
</dbReference>
<dbReference type="EMBL" id="AORV01000045">
    <property type="protein sequence ID" value="EMS70942.1"/>
    <property type="molecule type" value="Genomic_DNA"/>
</dbReference>
<dbReference type="PRINTS" id="PR00417">
    <property type="entry name" value="PRTPISMRASEI"/>
</dbReference>
<dbReference type="RefSeq" id="WP_004627448.1">
    <property type="nucleotide sequence ID" value="NZ_AORV01000045.1"/>
</dbReference>
<feature type="domain" description="Toprim" evidence="9">
    <location>
        <begin position="3"/>
        <end position="136"/>
    </location>
</feature>
<feature type="site" description="Interaction with DNA" evidence="8">
    <location>
        <position position="176"/>
    </location>
</feature>
<dbReference type="Gene3D" id="3.40.50.140">
    <property type="match status" value="1"/>
</dbReference>
<comment type="similarity">
    <text evidence="2 8">Belongs to the type IA topoisomerase family.</text>
</comment>
<dbReference type="GO" id="GO:0006281">
    <property type="term" value="P:DNA repair"/>
    <property type="evidence" value="ECO:0007669"/>
    <property type="project" value="TreeGrafter"/>
</dbReference>
<evidence type="ECO:0000256" key="4">
    <source>
        <dbReference type="ARBA" id="ARBA00022842"/>
    </source>
</evidence>
<dbReference type="PROSITE" id="PS00396">
    <property type="entry name" value="TOPO_IA_1"/>
    <property type="match status" value="1"/>
</dbReference>
<proteinExistence type="inferred from homology"/>
<keyword evidence="3 8" id="KW-0479">Metal-binding</keyword>
<keyword evidence="6 8" id="KW-0238">DNA-binding</keyword>
<dbReference type="GO" id="GO:0006310">
    <property type="term" value="P:DNA recombination"/>
    <property type="evidence" value="ECO:0007669"/>
    <property type="project" value="TreeGrafter"/>
</dbReference>
<evidence type="ECO:0000313" key="11">
    <source>
        <dbReference type="EMBL" id="EMS70942.1"/>
    </source>
</evidence>
<dbReference type="Gene3D" id="1.10.290.10">
    <property type="entry name" value="Topoisomerase I, domain 4"/>
    <property type="match status" value="1"/>
</dbReference>
<dbReference type="InterPro" id="IPR023405">
    <property type="entry name" value="Topo_IA_core_domain"/>
</dbReference>
<feature type="active site" description="O-(5'-phospho-DNA)-tyrosine intermediate" evidence="8">
    <location>
        <position position="310"/>
    </location>
</feature>
<comment type="cofactor">
    <cofactor evidence="8">
        <name>Mg(2+)</name>
        <dbReference type="ChEBI" id="CHEBI:18420"/>
    </cofactor>
</comment>
<dbReference type="Gene3D" id="2.70.20.10">
    <property type="entry name" value="Topoisomerase I, domain 3"/>
    <property type="match status" value="1"/>
</dbReference>
<dbReference type="AlphaFoldDB" id="S0FHK5"/>
<evidence type="ECO:0000256" key="8">
    <source>
        <dbReference type="HAMAP-Rule" id="MF_00953"/>
    </source>
</evidence>
<dbReference type="Pfam" id="PF01131">
    <property type="entry name" value="Topoisom_bac"/>
    <property type="match status" value="1"/>
</dbReference>
<evidence type="ECO:0000256" key="6">
    <source>
        <dbReference type="ARBA" id="ARBA00023125"/>
    </source>
</evidence>
<dbReference type="InterPro" id="IPR013497">
    <property type="entry name" value="Topo_IA_cen"/>
</dbReference>
<dbReference type="GO" id="GO:0006265">
    <property type="term" value="P:DNA topological change"/>
    <property type="evidence" value="ECO:0007669"/>
    <property type="project" value="UniProtKB-UniRule"/>
</dbReference>
<dbReference type="eggNOG" id="COG0551">
    <property type="taxonomic scope" value="Bacteria"/>
</dbReference>
<dbReference type="GO" id="GO:0003677">
    <property type="term" value="F:DNA binding"/>
    <property type="evidence" value="ECO:0007669"/>
    <property type="project" value="UniProtKB-KW"/>
</dbReference>
<dbReference type="PROSITE" id="PS52039">
    <property type="entry name" value="TOPO_IA_2"/>
    <property type="match status" value="1"/>
</dbReference>
<keyword evidence="12" id="KW-1185">Reference proteome</keyword>
<feature type="binding site" evidence="8">
    <location>
        <position position="9"/>
    </location>
    <ligand>
        <name>Mg(2+)</name>
        <dbReference type="ChEBI" id="CHEBI:18420"/>
        <note>catalytic</note>
    </ligand>
</feature>
<evidence type="ECO:0000256" key="1">
    <source>
        <dbReference type="ARBA" id="ARBA00000213"/>
    </source>
</evidence>
<keyword evidence="5 8" id="KW-0799">Topoisomerase</keyword>
<comment type="caution">
    <text evidence="8">Lacks conserved residue(s) required for the propagation of feature annotation.</text>
</comment>
<dbReference type="HAMAP" id="MF_00953">
    <property type="entry name" value="Topoisom_3_prok"/>
    <property type="match status" value="1"/>
</dbReference>
<reference evidence="11 12" key="1">
    <citation type="journal article" date="2013" name="Genome Announc.">
        <title>Draft Genome Sequence of the Cellulolytic, Mesophilic, Anaerobic Bacterium Clostridium termitidis Strain CT1112 (DSM 5398).</title>
        <authorList>
            <person name="Lal S."/>
            <person name="Ramachandran U."/>
            <person name="Zhang X."/>
            <person name="Munir R."/>
            <person name="Sparling R."/>
            <person name="Levin D.B."/>
        </authorList>
    </citation>
    <scope>NUCLEOTIDE SEQUENCE [LARGE SCALE GENOMIC DNA]</scope>
    <source>
        <strain evidence="11 12">CT1112</strain>
    </source>
</reference>
<comment type="caution">
    <text evidence="11">The sequence shown here is derived from an EMBL/GenBank/DDBJ whole genome shotgun (WGS) entry which is preliminary data.</text>
</comment>
<dbReference type="InterPro" id="IPR013826">
    <property type="entry name" value="Topo_IA_cen_sub3"/>
</dbReference>
<gene>
    <name evidence="8" type="primary">topB</name>
    <name evidence="11" type="ORF">CTER_3314</name>
</gene>
<feature type="binding site" evidence="8">
    <location>
        <position position="105"/>
    </location>
    <ligand>
        <name>Mg(2+)</name>
        <dbReference type="ChEBI" id="CHEBI:18420"/>
        <note>catalytic</note>
    </ligand>
</feature>
<dbReference type="GO" id="GO:0003917">
    <property type="term" value="F:DNA topoisomerase type I (single strand cut, ATP-independent) activity"/>
    <property type="evidence" value="ECO:0007669"/>
    <property type="project" value="UniProtKB-UniRule"/>
</dbReference>
<dbReference type="SMART" id="SM00436">
    <property type="entry name" value="TOP1Bc"/>
    <property type="match status" value="1"/>
</dbReference>
<dbReference type="InterPro" id="IPR006171">
    <property type="entry name" value="TOPRIM_dom"/>
</dbReference>
<dbReference type="CDD" id="cd03362">
    <property type="entry name" value="TOPRIM_TopoIA_TopoIII"/>
    <property type="match status" value="1"/>
</dbReference>
<evidence type="ECO:0000256" key="2">
    <source>
        <dbReference type="ARBA" id="ARBA00009446"/>
    </source>
</evidence>
<dbReference type="GO" id="GO:0043597">
    <property type="term" value="C:cytoplasmic replication fork"/>
    <property type="evidence" value="ECO:0007669"/>
    <property type="project" value="TreeGrafter"/>
</dbReference>
<dbReference type="eggNOG" id="COG0550">
    <property type="taxonomic scope" value="Bacteria"/>
</dbReference>
<dbReference type="SMART" id="SM00437">
    <property type="entry name" value="TOP1Ac"/>
    <property type="match status" value="1"/>
</dbReference>
<evidence type="ECO:0000256" key="3">
    <source>
        <dbReference type="ARBA" id="ARBA00022723"/>
    </source>
</evidence>
<keyword evidence="4 8" id="KW-0460">Magnesium</keyword>
<dbReference type="SUPFAM" id="SSF56712">
    <property type="entry name" value="Prokaryotic type I DNA topoisomerase"/>
    <property type="match status" value="1"/>
</dbReference>
<feature type="site" description="Interaction with DNA" evidence="8">
    <location>
        <position position="312"/>
    </location>
</feature>